<dbReference type="Gene3D" id="2.60.120.1560">
    <property type="match status" value="1"/>
</dbReference>
<evidence type="ECO:0000313" key="1">
    <source>
        <dbReference type="EMBL" id="KAL3230406.1"/>
    </source>
</evidence>
<protein>
    <recommendedName>
        <fullName evidence="3">Homing endonuclease LAGLIDADG domain-containing protein</fullName>
    </recommendedName>
</protein>
<reference evidence="1 2" key="1">
    <citation type="submission" date="2024-05" db="EMBL/GenBank/DDBJ databases">
        <title>Long read based assembly of the Candida bracarensis genome reveals expanded adhesin content.</title>
        <authorList>
            <person name="Marcet-Houben M."/>
            <person name="Ksiezopolska E."/>
            <person name="Gabaldon T."/>
        </authorList>
    </citation>
    <scope>NUCLEOTIDE SEQUENCE [LARGE SCALE GENOMIC DNA]</scope>
    <source>
        <strain evidence="1 2">CBM6</strain>
    </source>
</reference>
<gene>
    <name evidence="1" type="ORF">RNJ44_00855</name>
</gene>
<name>A0ABR4NQF9_9SACH</name>
<proteinExistence type="predicted"/>
<dbReference type="Proteomes" id="UP001623330">
    <property type="component" value="Unassembled WGS sequence"/>
</dbReference>
<evidence type="ECO:0008006" key="3">
    <source>
        <dbReference type="Google" id="ProtNLM"/>
    </source>
</evidence>
<evidence type="ECO:0000313" key="2">
    <source>
        <dbReference type="Proteomes" id="UP001623330"/>
    </source>
</evidence>
<organism evidence="1 2">
    <name type="scientific">Nakaseomyces bracarensis</name>
    <dbReference type="NCBI Taxonomy" id="273131"/>
    <lineage>
        <taxon>Eukaryota</taxon>
        <taxon>Fungi</taxon>
        <taxon>Dikarya</taxon>
        <taxon>Ascomycota</taxon>
        <taxon>Saccharomycotina</taxon>
        <taxon>Saccharomycetes</taxon>
        <taxon>Saccharomycetales</taxon>
        <taxon>Saccharomycetaceae</taxon>
        <taxon>Nakaseomyces</taxon>
    </lineage>
</organism>
<sequence length="78" mass="9170">MLLIVAIKIVRVIVLETIKYTLSRVTILTAYLDNNTYYPIRLFYNNRDWGLKLDLSVDKPGNSGKNITDLSQYFFFIY</sequence>
<comment type="caution">
    <text evidence="1">The sequence shown here is derived from an EMBL/GenBank/DDBJ whole genome shotgun (WGS) entry which is preliminary data.</text>
</comment>
<accession>A0ABR4NQF9</accession>
<keyword evidence="2" id="KW-1185">Reference proteome</keyword>
<dbReference type="EMBL" id="JBEVYD010000009">
    <property type="protein sequence ID" value="KAL3230406.1"/>
    <property type="molecule type" value="Genomic_DNA"/>
</dbReference>